<gene>
    <name evidence="12" type="ORF">KEU06_13545</name>
</gene>
<evidence type="ECO:0000313" key="12">
    <source>
        <dbReference type="EMBL" id="MBS3649633.1"/>
    </source>
</evidence>
<evidence type="ECO:0000256" key="6">
    <source>
        <dbReference type="ARBA" id="ARBA00022603"/>
    </source>
</evidence>
<dbReference type="SUPFAM" id="SSF53335">
    <property type="entry name" value="S-adenosyl-L-methionine-dependent methyltransferases"/>
    <property type="match status" value="1"/>
</dbReference>
<reference evidence="12" key="1">
    <citation type="submission" date="2021-04" db="EMBL/GenBank/DDBJ databases">
        <title>Pseudaminobacter soli sp. nov., isolated from paddy soil contaminated by heavy metals.</title>
        <authorList>
            <person name="Zhang K."/>
        </authorList>
    </citation>
    <scope>NUCLEOTIDE SEQUENCE</scope>
    <source>
        <strain evidence="12">19-2017</strain>
    </source>
</reference>
<dbReference type="CDD" id="cd02440">
    <property type="entry name" value="AdoMet_MTases"/>
    <property type="match status" value="1"/>
</dbReference>
<evidence type="ECO:0000256" key="7">
    <source>
        <dbReference type="ARBA" id="ARBA00022679"/>
    </source>
</evidence>
<evidence type="ECO:0000256" key="11">
    <source>
        <dbReference type="ARBA" id="ARBA00031350"/>
    </source>
</evidence>
<keyword evidence="7 12" id="KW-0808">Transferase</keyword>
<evidence type="ECO:0000256" key="1">
    <source>
        <dbReference type="ARBA" id="ARBA00004496"/>
    </source>
</evidence>
<dbReference type="AlphaFoldDB" id="A0A942DYC1"/>
<keyword evidence="6 12" id="KW-0489">Methyltransferase</keyword>
<protein>
    <recommendedName>
        <fullName evidence="4">Protein-L-isoaspartate O-methyltransferase</fullName>
        <ecNumber evidence="3">2.1.1.77</ecNumber>
    </recommendedName>
    <alternativeName>
        <fullName evidence="11">L-isoaspartyl protein carboxyl methyltransferase</fullName>
    </alternativeName>
    <alternativeName>
        <fullName evidence="9">Protein L-isoaspartyl methyltransferase</fullName>
    </alternativeName>
    <alternativeName>
        <fullName evidence="10">Protein-beta-aspartate methyltransferase</fullName>
    </alternativeName>
</protein>
<dbReference type="Proteomes" id="UP000680348">
    <property type="component" value="Unassembled WGS sequence"/>
</dbReference>
<dbReference type="PROSITE" id="PS01279">
    <property type="entry name" value="PCMT"/>
    <property type="match status" value="1"/>
</dbReference>
<comment type="similarity">
    <text evidence="2">Belongs to the methyltransferase superfamily. L-isoaspartyl/D-aspartyl protein methyltransferase family.</text>
</comment>
<dbReference type="Pfam" id="PF01135">
    <property type="entry name" value="PCMT"/>
    <property type="match status" value="1"/>
</dbReference>
<sequence>MMAAGPDREGFAAFLLRMRGRGAVSRDVMAAFEATPRSAFLPVHFSSLAWSERVLPIECGEAIEGVDLQAQVITALALEPGNRVLEIGTGSGYTAAVVSRLAGKITTLDRYKTLTEQARQRFEQFGIQNVHARQADGSNGLAAEGPFDRIVIWAACDSHPRTFVDQLSSGGTMVAAIGPEEGRQVLVRLTKVGSRFDREEIGEVRFQPLLKGVAAVL</sequence>
<name>A0A942DYC1_9HYPH</name>
<dbReference type="EMBL" id="JAGWCR010000006">
    <property type="protein sequence ID" value="MBS3649633.1"/>
    <property type="molecule type" value="Genomic_DNA"/>
</dbReference>
<evidence type="ECO:0000256" key="9">
    <source>
        <dbReference type="ARBA" id="ARBA00030757"/>
    </source>
</evidence>
<dbReference type="EC" id="2.1.1.77" evidence="3"/>
<comment type="caution">
    <text evidence="12">The sequence shown here is derived from an EMBL/GenBank/DDBJ whole genome shotgun (WGS) entry which is preliminary data.</text>
</comment>
<evidence type="ECO:0000256" key="8">
    <source>
        <dbReference type="ARBA" id="ARBA00022691"/>
    </source>
</evidence>
<keyword evidence="5" id="KW-0963">Cytoplasm</keyword>
<comment type="subcellular location">
    <subcellularLocation>
        <location evidence="1">Cytoplasm</location>
    </subcellularLocation>
</comment>
<keyword evidence="13" id="KW-1185">Reference proteome</keyword>
<evidence type="ECO:0000313" key="13">
    <source>
        <dbReference type="Proteomes" id="UP000680348"/>
    </source>
</evidence>
<keyword evidence="8" id="KW-0949">S-adenosyl-L-methionine</keyword>
<organism evidence="12 13">
    <name type="scientific">Pseudaminobacter soli</name>
    <name type="common">ex Zhang et al. 2022</name>
    <dbReference type="NCBI Taxonomy" id="2831468"/>
    <lineage>
        <taxon>Bacteria</taxon>
        <taxon>Pseudomonadati</taxon>
        <taxon>Pseudomonadota</taxon>
        <taxon>Alphaproteobacteria</taxon>
        <taxon>Hyphomicrobiales</taxon>
        <taxon>Phyllobacteriaceae</taxon>
        <taxon>Pseudaminobacter</taxon>
    </lineage>
</organism>
<evidence type="ECO:0000256" key="5">
    <source>
        <dbReference type="ARBA" id="ARBA00022490"/>
    </source>
</evidence>
<evidence type="ECO:0000256" key="10">
    <source>
        <dbReference type="ARBA" id="ARBA00031323"/>
    </source>
</evidence>
<dbReference type="InterPro" id="IPR029063">
    <property type="entry name" value="SAM-dependent_MTases_sf"/>
</dbReference>
<dbReference type="PANTHER" id="PTHR11579">
    <property type="entry name" value="PROTEIN-L-ISOASPARTATE O-METHYLTRANSFERASE"/>
    <property type="match status" value="1"/>
</dbReference>
<dbReference type="PANTHER" id="PTHR11579:SF0">
    <property type="entry name" value="PROTEIN-L-ISOASPARTATE(D-ASPARTATE) O-METHYLTRANSFERASE"/>
    <property type="match status" value="1"/>
</dbReference>
<dbReference type="NCBIfam" id="NF001453">
    <property type="entry name" value="PRK00312.1"/>
    <property type="match status" value="1"/>
</dbReference>
<dbReference type="Gene3D" id="3.40.50.150">
    <property type="entry name" value="Vaccinia Virus protein VP39"/>
    <property type="match status" value="1"/>
</dbReference>
<evidence type="ECO:0000256" key="4">
    <source>
        <dbReference type="ARBA" id="ARBA00013346"/>
    </source>
</evidence>
<dbReference type="RefSeq" id="WP_188255183.1">
    <property type="nucleotide sequence ID" value="NZ_JABVCF010000006.1"/>
</dbReference>
<accession>A0A942DYC1</accession>
<dbReference type="GO" id="GO:0005737">
    <property type="term" value="C:cytoplasm"/>
    <property type="evidence" value="ECO:0007669"/>
    <property type="project" value="UniProtKB-SubCell"/>
</dbReference>
<evidence type="ECO:0000256" key="2">
    <source>
        <dbReference type="ARBA" id="ARBA00005369"/>
    </source>
</evidence>
<dbReference type="GO" id="GO:0032259">
    <property type="term" value="P:methylation"/>
    <property type="evidence" value="ECO:0007669"/>
    <property type="project" value="UniProtKB-KW"/>
</dbReference>
<dbReference type="GO" id="GO:0004719">
    <property type="term" value="F:protein-L-isoaspartate (D-aspartate) O-methyltransferase activity"/>
    <property type="evidence" value="ECO:0007669"/>
    <property type="project" value="UniProtKB-EC"/>
</dbReference>
<proteinExistence type="inferred from homology"/>
<evidence type="ECO:0000256" key="3">
    <source>
        <dbReference type="ARBA" id="ARBA00011890"/>
    </source>
</evidence>
<dbReference type="InterPro" id="IPR000682">
    <property type="entry name" value="PCMT"/>
</dbReference>